<organism evidence="2 3">
    <name type="scientific">Daphnia pulex</name>
    <name type="common">Water flea</name>
    <dbReference type="NCBI Taxonomy" id="6669"/>
    <lineage>
        <taxon>Eukaryota</taxon>
        <taxon>Metazoa</taxon>
        <taxon>Ecdysozoa</taxon>
        <taxon>Arthropoda</taxon>
        <taxon>Crustacea</taxon>
        <taxon>Branchiopoda</taxon>
        <taxon>Diplostraca</taxon>
        <taxon>Cladocera</taxon>
        <taxon>Anomopoda</taxon>
        <taxon>Daphniidae</taxon>
        <taxon>Daphnia</taxon>
    </lineage>
</organism>
<keyword evidence="1" id="KW-1133">Transmembrane helix</keyword>
<keyword evidence="1" id="KW-0812">Transmembrane</keyword>
<gene>
    <name evidence="2" type="ORF">DAPPUDRAFT_241923</name>
</gene>
<evidence type="ECO:0000313" key="2">
    <source>
        <dbReference type="EMBL" id="EFX81626.1"/>
    </source>
</evidence>
<keyword evidence="3" id="KW-1185">Reference proteome</keyword>
<dbReference type="EMBL" id="GL732542">
    <property type="protein sequence ID" value="EFX81626.1"/>
    <property type="molecule type" value="Genomic_DNA"/>
</dbReference>
<name>E9GFE3_DAPPU</name>
<keyword evidence="1" id="KW-0472">Membrane</keyword>
<dbReference type="InParanoid" id="E9GFE3"/>
<dbReference type="AlphaFoldDB" id="E9GFE3"/>
<protein>
    <submittedName>
        <fullName evidence="2">Uncharacterized protein</fullName>
    </submittedName>
</protein>
<dbReference type="HOGENOM" id="CLU_2485586_0_0_1"/>
<feature type="transmembrane region" description="Helical" evidence="1">
    <location>
        <begin position="6"/>
        <end position="27"/>
    </location>
</feature>
<evidence type="ECO:0000313" key="3">
    <source>
        <dbReference type="Proteomes" id="UP000000305"/>
    </source>
</evidence>
<accession>E9GFE3</accession>
<dbReference type="KEGG" id="dpx:DAPPUDRAFT_241923"/>
<proteinExistence type="predicted"/>
<evidence type="ECO:0000256" key="1">
    <source>
        <dbReference type="SAM" id="Phobius"/>
    </source>
</evidence>
<reference evidence="2 3" key="1">
    <citation type="journal article" date="2011" name="Science">
        <title>The ecoresponsive genome of Daphnia pulex.</title>
        <authorList>
            <person name="Colbourne J.K."/>
            <person name="Pfrender M.E."/>
            <person name="Gilbert D."/>
            <person name="Thomas W.K."/>
            <person name="Tucker A."/>
            <person name="Oakley T.H."/>
            <person name="Tokishita S."/>
            <person name="Aerts A."/>
            <person name="Arnold G.J."/>
            <person name="Basu M.K."/>
            <person name="Bauer D.J."/>
            <person name="Caceres C.E."/>
            <person name="Carmel L."/>
            <person name="Casola C."/>
            <person name="Choi J.H."/>
            <person name="Detter J.C."/>
            <person name="Dong Q."/>
            <person name="Dusheyko S."/>
            <person name="Eads B.D."/>
            <person name="Frohlich T."/>
            <person name="Geiler-Samerotte K.A."/>
            <person name="Gerlach D."/>
            <person name="Hatcher P."/>
            <person name="Jogdeo S."/>
            <person name="Krijgsveld J."/>
            <person name="Kriventseva E.V."/>
            <person name="Kultz D."/>
            <person name="Laforsch C."/>
            <person name="Lindquist E."/>
            <person name="Lopez J."/>
            <person name="Manak J.R."/>
            <person name="Muller J."/>
            <person name="Pangilinan J."/>
            <person name="Patwardhan R.P."/>
            <person name="Pitluck S."/>
            <person name="Pritham E.J."/>
            <person name="Rechtsteiner A."/>
            <person name="Rho M."/>
            <person name="Rogozin I.B."/>
            <person name="Sakarya O."/>
            <person name="Salamov A."/>
            <person name="Schaack S."/>
            <person name="Shapiro H."/>
            <person name="Shiga Y."/>
            <person name="Skalitzky C."/>
            <person name="Smith Z."/>
            <person name="Souvorov A."/>
            <person name="Sung W."/>
            <person name="Tang Z."/>
            <person name="Tsuchiya D."/>
            <person name="Tu H."/>
            <person name="Vos H."/>
            <person name="Wang M."/>
            <person name="Wolf Y.I."/>
            <person name="Yamagata H."/>
            <person name="Yamada T."/>
            <person name="Ye Y."/>
            <person name="Shaw J.R."/>
            <person name="Andrews J."/>
            <person name="Crease T.J."/>
            <person name="Tang H."/>
            <person name="Lucas S.M."/>
            <person name="Robertson H.M."/>
            <person name="Bork P."/>
            <person name="Koonin E.V."/>
            <person name="Zdobnov E.M."/>
            <person name="Grigoriev I.V."/>
            <person name="Lynch M."/>
            <person name="Boore J.L."/>
        </authorList>
    </citation>
    <scope>NUCLEOTIDE SEQUENCE [LARGE SCALE GENOMIC DNA]</scope>
</reference>
<sequence length="87" mass="9876">MLLSGVIVDCWIGTPLVFRCLLGMAYTKPQRRLTNQKQLTVRPVTAPRPSSTTPLRYWCIIPQHNCPSYYTDAPKYNSALSYTSKVP</sequence>
<dbReference type="Proteomes" id="UP000000305">
    <property type="component" value="Unassembled WGS sequence"/>
</dbReference>